<dbReference type="Proteomes" id="UP001500280">
    <property type="component" value="Unassembled WGS sequence"/>
</dbReference>
<name>A0ABP4U386_9ACTN</name>
<proteinExistence type="predicted"/>
<protein>
    <recommendedName>
        <fullName evidence="4">DUF4345 domain-containing protein</fullName>
    </recommendedName>
</protein>
<feature type="transmembrane region" description="Helical" evidence="1">
    <location>
        <begin position="117"/>
        <end position="137"/>
    </location>
</feature>
<comment type="caution">
    <text evidence="2">The sequence shown here is derived from an EMBL/GenBank/DDBJ whole genome shotgun (WGS) entry which is preliminary data.</text>
</comment>
<feature type="transmembrane region" description="Helical" evidence="1">
    <location>
        <begin position="80"/>
        <end position="97"/>
    </location>
</feature>
<dbReference type="RefSeq" id="WP_344156194.1">
    <property type="nucleotide sequence ID" value="NZ_BAAANF010000017.1"/>
</dbReference>
<accession>A0ABP4U386</accession>
<sequence>MSTIPATRWVLVRLSLLVLAAFELTLGVWTTFFPENFYNEVPTVDWTPPYSEHLFSDFGGATLGLGVMLAAATIWMERRLVLVALVAYLAFAVPHSLFHLEHLHGDSVTWSRVLEGYSYVSVIWPLAVLALAWKPSVTSRRPSDRRP</sequence>
<gene>
    <name evidence="2" type="ORF">GCM10009745_48450</name>
</gene>
<feature type="transmembrane region" description="Helical" evidence="1">
    <location>
        <begin position="12"/>
        <end position="33"/>
    </location>
</feature>
<keyword evidence="1" id="KW-0472">Membrane</keyword>
<dbReference type="EMBL" id="BAAANF010000017">
    <property type="protein sequence ID" value="GAA1696677.1"/>
    <property type="molecule type" value="Genomic_DNA"/>
</dbReference>
<evidence type="ECO:0008006" key="4">
    <source>
        <dbReference type="Google" id="ProtNLM"/>
    </source>
</evidence>
<evidence type="ECO:0000313" key="3">
    <source>
        <dbReference type="Proteomes" id="UP001500280"/>
    </source>
</evidence>
<organism evidence="2 3">
    <name type="scientific">Kribbella yunnanensis</name>
    <dbReference type="NCBI Taxonomy" id="190194"/>
    <lineage>
        <taxon>Bacteria</taxon>
        <taxon>Bacillati</taxon>
        <taxon>Actinomycetota</taxon>
        <taxon>Actinomycetes</taxon>
        <taxon>Propionibacteriales</taxon>
        <taxon>Kribbellaceae</taxon>
        <taxon>Kribbella</taxon>
    </lineage>
</organism>
<evidence type="ECO:0000313" key="2">
    <source>
        <dbReference type="EMBL" id="GAA1696677.1"/>
    </source>
</evidence>
<feature type="transmembrane region" description="Helical" evidence="1">
    <location>
        <begin position="53"/>
        <end position="73"/>
    </location>
</feature>
<keyword evidence="1" id="KW-0812">Transmembrane</keyword>
<reference evidence="3" key="1">
    <citation type="journal article" date="2019" name="Int. J. Syst. Evol. Microbiol.">
        <title>The Global Catalogue of Microorganisms (GCM) 10K type strain sequencing project: providing services to taxonomists for standard genome sequencing and annotation.</title>
        <authorList>
            <consortium name="The Broad Institute Genomics Platform"/>
            <consortium name="The Broad Institute Genome Sequencing Center for Infectious Disease"/>
            <person name="Wu L."/>
            <person name="Ma J."/>
        </authorList>
    </citation>
    <scope>NUCLEOTIDE SEQUENCE [LARGE SCALE GENOMIC DNA]</scope>
    <source>
        <strain evidence="3">JCM 14307</strain>
    </source>
</reference>
<evidence type="ECO:0000256" key="1">
    <source>
        <dbReference type="SAM" id="Phobius"/>
    </source>
</evidence>
<keyword evidence="3" id="KW-1185">Reference proteome</keyword>
<keyword evidence="1" id="KW-1133">Transmembrane helix</keyword>